<dbReference type="EMBL" id="JACOOJ010000005">
    <property type="protein sequence ID" value="MBC5632077.1"/>
    <property type="molecule type" value="Genomic_DNA"/>
</dbReference>
<name>A0ABR7DL56_9BACT</name>
<proteinExistence type="predicted"/>
<comment type="caution">
    <text evidence="1">The sequence shown here is derived from an EMBL/GenBank/DDBJ whole genome shotgun (WGS) entry which is preliminary data.</text>
</comment>
<gene>
    <name evidence="1" type="ORF">H8S65_04725</name>
</gene>
<keyword evidence="2" id="KW-1185">Reference proteome</keyword>
<dbReference type="Proteomes" id="UP000651475">
    <property type="component" value="Unassembled WGS sequence"/>
</dbReference>
<evidence type="ECO:0000313" key="2">
    <source>
        <dbReference type="Proteomes" id="UP000651475"/>
    </source>
</evidence>
<organism evidence="1 2">
    <name type="scientific">Parabacteroides hominis</name>
    <dbReference type="NCBI Taxonomy" id="2763057"/>
    <lineage>
        <taxon>Bacteria</taxon>
        <taxon>Pseudomonadati</taxon>
        <taxon>Bacteroidota</taxon>
        <taxon>Bacteroidia</taxon>
        <taxon>Bacteroidales</taxon>
        <taxon>Tannerellaceae</taxon>
        <taxon>Parabacteroides</taxon>
    </lineage>
</organism>
<accession>A0ABR7DL56</accession>
<protein>
    <submittedName>
        <fullName evidence="1">Uncharacterized protein</fullName>
    </submittedName>
</protein>
<sequence length="49" mass="5752">MKAIQLFMFSASLLITIALFIGAFFNPIHFVMGSMSAYLTWVFFKEKRW</sequence>
<dbReference type="RefSeq" id="WP_186928861.1">
    <property type="nucleotide sequence ID" value="NZ_JACOOJ010000005.1"/>
</dbReference>
<reference evidence="1 2" key="1">
    <citation type="submission" date="2020-08" db="EMBL/GenBank/DDBJ databases">
        <title>Genome public.</title>
        <authorList>
            <person name="Liu C."/>
            <person name="Sun Q."/>
        </authorList>
    </citation>
    <scope>NUCLEOTIDE SEQUENCE [LARGE SCALE GENOMIC DNA]</scope>
    <source>
        <strain evidence="1 2">NSJ-79</strain>
    </source>
</reference>
<evidence type="ECO:0000313" key="1">
    <source>
        <dbReference type="EMBL" id="MBC5632077.1"/>
    </source>
</evidence>